<keyword evidence="2" id="KW-1185">Reference proteome</keyword>
<organism evidence="1 2">
    <name type="scientific">Bacillus phage AP50</name>
    <dbReference type="NCBI Taxonomy" id="2880538"/>
    <lineage>
        <taxon>Viruses</taxon>
        <taxon>Varidnaviria</taxon>
        <taxon>Bamfordvirae</taxon>
        <taxon>Preplasmiviricota</taxon>
        <taxon>Prepoliviricotina</taxon>
        <taxon>Tectiliviricetes</taxon>
        <taxon>Kalamavirales</taxon>
        <taxon>Tectiviridae</taxon>
        <taxon>Betatectivirus</taxon>
        <taxon>Betatectivirus AP50</taxon>
    </lineage>
</organism>
<protein>
    <submittedName>
        <fullName evidence="1">Trimeric spike protein</fullName>
    </submittedName>
</protein>
<dbReference type="OrthoDB" id="12555at10239"/>
<proteinExistence type="predicted"/>
<evidence type="ECO:0000313" key="2">
    <source>
        <dbReference type="Proteomes" id="UP000002379"/>
    </source>
</evidence>
<reference evidence="1 2" key="1">
    <citation type="journal article" date="2008" name="Appl. Environ. Microbiol.">
        <title>Molecular characterization of a variant of Bacillus anthracis-specific phage AP50 with improved bacteriolytic activity.</title>
        <authorList>
            <person name="Sozhamannan S."/>
            <person name="McKinstry M."/>
            <person name="Lentz S.M."/>
            <person name="Jalasvuori M."/>
            <person name="McAfee F."/>
            <person name="Smith A."/>
            <person name="Dabbs J."/>
            <person name="Ackermann H.W."/>
            <person name="Bamford J.K."/>
            <person name="Mateczun A."/>
            <person name="Read T.D."/>
        </authorList>
    </citation>
    <scope>NUCLEOTIDE SEQUENCE</scope>
</reference>
<name>B6RT59_9VIRU</name>
<sequence length="304" mass="32036">MDRKTNSTWREQTLTLPPKTVYDVVFPDTKPNHYHINNLSPAMIYLGVSIIASPQSYDIAVTGNGDNIHARDLGATRITLYNDSPDKARIVLTSFEDKFNPAVLSGRGSVTVSGGGGGGAGGVITGFNASLPSGDNNIGRVKISEMPAIDFVLGTLPAGSNNIGKVEVSKLPPLASVGGKIGDVGISGGVSITSMPPVQVTNDPVRSTCRAWSGAVDTTHVTFDMVDGDVLKFSYISNDGDTDLFINFDDAKANPDNLKGAGLSGKNASIWLKPGEIITEFTRKTTKVNMIRKSGNGIVRILGV</sequence>
<dbReference type="EMBL" id="EU408779">
    <property type="protein sequence ID" value="ACB54926.1"/>
    <property type="molecule type" value="Genomic_DNA"/>
</dbReference>
<dbReference type="Proteomes" id="UP000002379">
    <property type="component" value="Segment"/>
</dbReference>
<accession>B6RT59</accession>
<dbReference type="RefSeq" id="YP_002302539.1">
    <property type="nucleotide sequence ID" value="NC_011523.1"/>
</dbReference>
<dbReference type="GeneID" id="7018712"/>
<evidence type="ECO:0000313" key="1">
    <source>
        <dbReference type="EMBL" id="ACB54926.1"/>
    </source>
</evidence>
<dbReference type="KEGG" id="vg:7018712"/>